<keyword evidence="5 8" id="KW-0812">Transmembrane</keyword>
<dbReference type="InParanoid" id="A0A1S3AWX9"/>
<dbReference type="OrthoDB" id="1898688at2759"/>
<dbReference type="InterPro" id="IPR006702">
    <property type="entry name" value="CASP_dom"/>
</dbReference>
<dbReference type="NCBIfam" id="TIGR01569">
    <property type="entry name" value="A_tha_TIGR01569"/>
    <property type="match status" value="1"/>
</dbReference>
<dbReference type="Proteomes" id="UP001652600">
    <property type="component" value="Chromosome 6"/>
</dbReference>
<dbReference type="eggNOG" id="ENOG502RZNK">
    <property type="taxonomic scope" value="Eukaryota"/>
</dbReference>
<protein>
    <recommendedName>
        <fullName evidence="8">CASP-like protein</fullName>
    </recommendedName>
</protein>
<dbReference type="KEGG" id="cmo:103483799"/>
<evidence type="ECO:0000259" key="9">
    <source>
        <dbReference type="Pfam" id="PF04535"/>
    </source>
</evidence>
<comment type="subunit">
    <text evidence="3 8">Homodimer and heterodimers.</text>
</comment>
<dbReference type="Pfam" id="PF04535">
    <property type="entry name" value="CASP_dom"/>
    <property type="match status" value="1"/>
</dbReference>
<dbReference type="Gramene" id="MELO3C006609.2.1">
    <property type="protein sequence ID" value="MELO3C006609.2.1"/>
    <property type="gene ID" value="MELO3C006609.2"/>
</dbReference>
<dbReference type="PANTHER" id="PTHR36488">
    <property type="entry name" value="CASP-LIKE PROTEIN 1U1"/>
    <property type="match status" value="1"/>
</dbReference>
<dbReference type="InterPro" id="IPR044173">
    <property type="entry name" value="CASPL"/>
</dbReference>
<name>A0A1S3AWX9_CUCME</name>
<dbReference type="GO" id="GO:0005886">
    <property type="term" value="C:plasma membrane"/>
    <property type="evidence" value="ECO:0007669"/>
    <property type="project" value="UniProtKB-SubCell"/>
</dbReference>
<evidence type="ECO:0000256" key="5">
    <source>
        <dbReference type="ARBA" id="ARBA00022692"/>
    </source>
</evidence>
<evidence type="ECO:0000313" key="12">
    <source>
        <dbReference type="RefSeq" id="XP_008438805.1"/>
    </source>
</evidence>
<reference evidence="10" key="1">
    <citation type="submission" date="2023-03" db="UniProtKB">
        <authorList>
            <consortium name="EnsemblPlants"/>
        </authorList>
    </citation>
    <scope>IDENTIFICATION</scope>
</reference>
<keyword evidence="4 8" id="KW-1003">Cell membrane</keyword>
<accession>A0A1S3AWX9</accession>
<organism evidence="11 12">
    <name type="scientific">Cucumis melo</name>
    <name type="common">Muskmelon</name>
    <dbReference type="NCBI Taxonomy" id="3656"/>
    <lineage>
        <taxon>Eukaryota</taxon>
        <taxon>Viridiplantae</taxon>
        <taxon>Streptophyta</taxon>
        <taxon>Embryophyta</taxon>
        <taxon>Tracheophyta</taxon>
        <taxon>Spermatophyta</taxon>
        <taxon>Magnoliopsida</taxon>
        <taxon>eudicotyledons</taxon>
        <taxon>Gunneridae</taxon>
        <taxon>Pentapetalae</taxon>
        <taxon>rosids</taxon>
        <taxon>fabids</taxon>
        <taxon>Cucurbitales</taxon>
        <taxon>Cucurbitaceae</taxon>
        <taxon>Benincaseae</taxon>
        <taxon>Cucumis</taxon>
    </lineage>
</organism>
<evidence type="ECO:0000256" key="2">
    <source>
        <dbReference type="ARBA" id="ARBA00007651"/>
    </source>
</evidence>
<dbReference type="InterPro" id="IPR006459">
    <property type="entry name" value="CASP/CASPL"/>
</dbReference>
<evidence type="ECO:0000256" key="6">
    <source>
        <dbReference type="ARBA" id="ARBA00022989"/>
    </source>
</evidence>
<gene>
    <name evidence="12" type="primary">LOC103483799</name>
    <name evidence="10" type="synonym">103483799</name>
</gene>
<evidence type="ECO:0000256" key="1">
    <source>
        <dbReference type="ARBA" id="ARBA00004651"/>
    </source>
</evidence>
<comment type="subcellular location">
    <subcellularLocation>
        <location evidence="1 8">Cell membrane</location>
        <topology evidence="1 8">Multi-pass membrane protein</topology>
    </subcellularLocation>
</comment>
<feature type="transmembrane region" description="Helical" evidence="8">
    <location>
        <begin position="173"/>
        <end position="198"/>
    </location>
</feature>
<evidence type="ECO:0000256" key="7">
    <source>
        <dbReference type="ARBA" id="ARBA00023136"/>
    </source>
</evidence>
<dbReference type="PANTHER" id="PTHR36488:SF8">
    <property type="entry name" value="CASP-LIKE PROTEIN 1U1"/>
    <property type="match status" value="1"/>
</dbReference>
<feature type="domain" description="Casparian strip membrane protein" evidence="9">
    <location>
        <begin position="35"/>
        <end position="185"/>
    </location>
</feature>
<dbReference type="AlphaFoldDB" id="A0A1S3AWX9"/>
<dbReference type="EnsemblPlants" id="MELO3C006609.2.1">
    <property type="protein sequence ID" value="MELO3C006609.2.1"/>
    <property type="gene ID" value="MELO3C006609.2"/>
</dbReference>
<evidence type="ECO:0000256" key="3">
    <source>
        <dbReference type="ARBA" id="ARBA00011489"/>
    </source>
</evidence>
<reference evidence="12" key="2">
    <citation type="submission" date="2025-04" db="UniProtKB">
        <authorList>
            <consortium name="RefSeq"/>
        </authorList>
    </citation>
    <scope>IDENTIFICATION</scope>
</reference>
<evidence type="ECO:0000256" key="4">
    <source>
        <dbReference type="ARBA" id="ARBA00022475"/>
    </source>
</evidence>
<feature type="transmembrane region" description="Helical" evidence="8">
    <location>
        <begin position="84"/>
        <end position="111"/>
    </location>
</feature>
<dbReference type="RefSeq" id="XP_008438805.1">
    <property type="nucleotide sequence ID" value="XM_008440583.2"/>
</dbReference>
<feature type="transmembrane region" description="Helical" evidence="8">
    <location>
        <begin position="123"/>
        <end position="153"/>
    </location>
</feature>
<feature type="transmembrane region" description="Helical" evidence="8">
    <location>
        <begin position="39"/>
        <end position="58"/>
    </location>
</feature>
<evidence type="ECO:0000313" key="11">
    <source>
        <dbReference type="Proteomes" id="UP001652600"/>
    </source>
</evidence>
<dbReference type="GeneID" id="103483799"/>
<keyword evidence="11" id="KW-1185">Reference proteome</keyword>
<evidence type="ECO:0000313" key="10">
    <source>
        <dbReference type="EnsemblPlants" id="MELO3C006609.2.1"/>
    </source>
</evidence>
<keyword evidence="6 8" id="KW-1133">Transmembrane helix</keyword>
<evidence type="ECO:0000256" key="8">
    <source>
        <dbReference type="RuleBase" id="RU361233"/>
    </source>
</evidence>
<proteinExistence type="inferred from homology"/>
<keyword evidence="7 8" id="KW-0472">Membrane</keyword>
<comment type="similarity">
    <text evidence="2 8">Belongs to the Casparian strip membrane proteins (CASP) family.</text>
</comment>
<sequence length="203" mass="22602">MEVETERRRGKMEEERKNEEMKKIKMGNYYDNYYHKVEMVFRVLGFVLSFVAAIVVGLNNQTKVVPLTVSLNTPPLDYTFIAKWHYLSAFVYLLATNIIACSYSFVSLFLLLKKKSKDNILGLLIIVLDTVMVALLFSGSGAAGAVGVIAYQGNSHVQWNKVCDIYGRFCKQVAASTVLSLAGAVVFMSLVVLASVGLQKRPN</sequence>